<gene>
    <name evidence="2" type="ORF">I6N96_07570</name>
</gene>
<dbReference type="EMBL" id="JAEDXU010000003">
    <property type="protein sequence ID" value="MBP1046138.1"/>
    <property type="molecule type" value="Genomic_DNA"/>
</dbReference>
<dbReference type="PROSITE" id="PS51186">
    <property type="entry name" value="GNAT"/>
    <property type="match status" value="1"/>
</dbReference>
<dbReference type="SUPFAM" id="SSF55729">
    <property type="entry name" value="Acyl-CoA N-acyltransferases (Nat)"/>
    <property type="match status" value="1"/>
</dbReference>
<dbReference type="CDD" id="cd04301">
    <property type="entry name" value="NAT_SF"/>
    <property type="match status" value="1"/>
</dbReference>
<evidence type="ECO:0000313" key="2">
    <source>
        <dbReference type="EMBL" id="MBP1046138.1"/>
    </source>
</evidence>
<accession>A0ABS4CI55</accession>
<dbReference type="Proteomes" id="UP000673375">
    <property type="component" value="Unassembled WGS sequence"/>
</dbReference>
<feature type="domain" description="N-acetyltransferase" evidence="1">
    <location>
        <begin position="1"/>
        <end position="144"/>
    </location>
</feature>
<comment type="caution">
    <text evidence="2">The sequence shown here is derived from an EMBL/GenBank/DDBJ whole genome shotgun (WGS) entry which is preliminary data.</text>
</comment>
<evidence type="ECO:0000313" key="3">
    <source>
        <dbReference type="Proteomes" id="UP000673375"/>
    </source>
</evidence>
<proteinExistence type="predicted"/>
<dbReference type="RefSeq" id="WP_209556958.1">
    <property type="nucleotide sequence ID" value="NZ_JAEDXU010000003.1"/>
</dbReference>
<organism evidence="2 3">
    <name type="scientific">Enterococcus larvae</name>
    <dbReference type="NCBI Taxonomy" id="2794352"/>
    <lineage>
        <taxon>Bacteria</taxon>
        <taxon>Bacillati</taxon>
        <taxon>Bacillota</taxon>
        <taxon>Bacilli</taxon>
        <taxon>Lactobacillales</taxon>
        <taxon>Enterococcaceae</taxon>
        <taxon>Enterococcus</taxon>
    </lineage>
</organism>
<keyword evidence="3" id="KW-1185">Reference proteome</keyword>
<dbReference type="InterPro" id="IPR000182">
    <property type="entry name" value="GNAT_dom"/>
</dbReference>
<dbReference type="Gene3D" id="3.40.630.30">
    <property type="match status" value="1"/>
</dbReference>
<dbReference type="InterPro" id="IPR016181">
    <property type="entry name" value="Acyl_CoA_acyltransferase"/>
</dbReference>
<sequence length="144" mass="16400">MKIHYLEETHIDAATALYISVFTKEPWNEEYESKEQVERLIKNFLTQACYLNFIAVEDNEVIGLCLGLKKPWIEGIEYYIDEFCVKTELQGKGIGSAFLAQIEAEILQLGMDGMMLNTEKGVPAEKFYLKNGFHQLSGLIVLGK</sequence>
<evidence type="ECO:0000259" key="1">
    <source>
        <dbReference type="PROSITE" id="PS51186"/>
    </source>
</evidence>
<name>A0ABS4CI55_9ENTE</name>
<dbReference type="Pfam" id="PF00583">
    <property type="entry name" value="Acetyltransf_1"/>
    <property type="match status" value="1"/>
</dbReference>
<reference evidence="2 3" key="1">
    <citation type="submission" date="2020-12" db="EMBL/GenBank/DDBJ databases">
        <title>Vagococcus allomyrinae sp. nov. and Enterococcus lavae sp. nov., isolated from the larvae of Allomyrina dichotoma.</title>
        <authorList>
            <person name="Lee S.D."/>
        </authorList>
    </citation>
    <scope>NUCLEOTIDE SEQUENCE [LARGE SCALE GENOMIC DNA]</scope>
    <source>
        <strain evidence="2 3">BWM-S5</strain>
    </source>
</reference>
<protein>
    <submittedName>
        <fullName evidence="2">GNAT family N-acetyltransferase</fullName>
    </submittedName>
</protein>